<organism evidence="8 9">
    <name type="scientific">Candidatus Accumulibacter aalborgensis</name>
    <dbReference type="NCBI Taxonomy" id="1860102"/>
    <lineage>
        <taxon>Bacteria</taxon>
        <taxon>Pseudomonadati</taxon>
        <taxon>Pseudomonadota</taxon>
        <taxon>Betaproteobacteria</taxon>
        <taxon>Candidatus Accumulibacter</taxon>
    </lineage>
</organism>
<keyword evidence="3" id="KW-1003">Cell membrane</keyword>
<dbReference type="STRING" id="1860102.ACCAA_80013"/>
<dbReference type="Pfam" id="PF13440">
    <property type="entry name" value="Polysacc_synt_3"/>
    <property type="match status" value="1"/>
</dbReference>
<feature type="transmembrane region" description="Helical" evidence="7">
    <location>
        <begin position="141"/>
        <end position="162"/>
    </location>
</feature>
<dbReference type="InterPro" id="IPR050833">
    <property type="entry name" value="Poly_Biosynth_Transport"/>
</dbReference>
<evidence type="ECO:0000256" key="4">
    <source>
        <dbReference type="ARBA" id="ARBA00022692"/>
    </source>
</evidence>
<keyword evidence="6 7" id="KW-0472">Membrane</keyword>
<dbReference type="AlphaFoldDB" id="A0A1A8XZ09"/>
<gene>
    <name evidence="8" type="ORF">ACCAA_80013</name>
</gene>
<protein>
    <submittedName>
        <fullName evidence="8">Polysaccharide biosynthesis protein</fullName>
    </submittedName>
</protein>
<dbReference type="PANTHER" id="PTHR30250">
    <property type="entry name" value="PST FAMILY PREDICTED COLANIC ACID TRANSPORTER"/>
    <property type="match status" value="1"/>
</dbReference>
<keyword evidence="9" id="KW-1185">Reference proteome</keyword>
<evidence type="ECO:0000313" key="9">
    <source>
        <dbReference type="Proteomes" id="UP000199169"/>
    </source>
</evidence>
<accession>A0A1A8XZ09</accession>
<reference evidence="8 9" key="1">
    <citation type="submission" date="2016-06" db="EMBL/GenBank/DDBJ databases">
        <authorList>
            <person name="Kjaerup R.B."/>
            <person name="Dalgaard T.S."/>
            <person name="Juul-Madsen H.R."/>
        </authorList>
    </citation>
    <scope>NUCLEOTIDE SEQUENCE [LARGE SCALE GENOMIC DNA]</scope>
    <source>
        <strain evidence="8">3</strain>
    </source>
</reference>
<feature type="transmembrane region" description="Helical" evidence="7">
    <location>
        <begin position="439"/>
        <end position="457"/>
    </location>
</feature>
<proteinExistence type="inferred from homology"/>
<comment type="similarity">
    <text evidence="2">Belongs to the polysaccharide synthase family.</text>
</comment>
<evidence type="ECO:0000313" key="8">
    <source>
        <dbReference type="EMBL" id="SBT09912.1"/>
    </source>
</evidence>
<evidence type="ECO:0000256" key="2">
    <source>
        <dbReference type="ARBA" id="ARBA00007430"/>
    </source>
</evidence>
<dbReference type="Proteomes" id="UP000199169">
    <property type="component" value="Unassembled WGS sequence"/>
</dbReference>
<keyword evidence="5 7" id="KW-1133">Transmembrane helix</keyword>
<dbReference type="PANTHER" id="PTHR30250:SF10">
    <property type="entry name" value="LIPOPOLYSACCHARIDE BIOSYNTHESIS PROTEIN WZXC"/>
    <property type="match status" value="1"/>
</dbReference>
<keyword evidence="4 7" id="KW-0812">Transmembrane</keyword>
<comment type="subcellular location">
    <subcellularLocation>
        <location evidence="1">Cell membrane</location>
        <topology evidence="1">Multi-pass membrane protein</topology>
    </subcellularLocation>
</comment>
<feature type="transmembrane region" description="Helical" evidence="7">
    <location>
        <begin position="168"/>
        <end position="187"/>
    </location>
</feature>
<evidence type="ECO:0000256" key="3">
    <source>
        <dbReference type="ARBA" id="ARBA00022475"/>
    </source>
</evidence>
<evidence type="ECO:0000256" key="7">
    <source>
        <dbReference type="SAM" id="Phobius"/>
    </source>
</evidence>
<feature type="transmembrane region" description="Helical" evidence="7">
    <location>
        <begin position="76"/>
        <end position="100"/>
    </location>
</feature>
<evidence type="ECO:0000256" key="6">
    <source>
        <dbReference type="ARBA" id="ARBA00023136"/>
    </source>
</evidence>
<feature type="transmembrane region" description="Helical" evidence="7">
    <location>
        <begin position="363"/>
        <end position="387"/>
    </location>
</feature>
<dbReference type="GO" id="GO:0005886">
    <property type="term" value="C:plasma membrane"/>
    <property type="evidence" value="ECO:0007669"/>
    <property type="project" value="UniProtKB-SubCell"/>
</dbReference>
<evidence type="ECO:0000256" key="1">
    <source>
        <dbReference type="ARBA" id="ARBA00004651"/>
    </source>
</evidence>
<evidence type="ECO:0000256" key="5">
    <source>
        <dbReference type="ARBA" id="ARBA00022989"/>
    </source>
</evidence>
<feature type="transmembrane region" description="Helical" evidence="7">
    <location>
        <begin position="112"/>
        <end position="132"/>
    </location>
</feature>
<name>A0A1A8XZ09_9PROT</name>
<dbReference type="EMBL" id="FLQX01000160">
    <property type="protein sequence ID" value="SBT09912.1"/>
    <property type="molecule type" value="Genomic_DNA"/>
</dbReference>
<feature type="transmembrane region" description="Helical" evidence="7">
    <location>
        <begin position="407"/>
        <end position="432"/>
    </location>
</feature>
<dbReference type="CDD" id="cd13127">
    <property type="entry name" value="MATE_tuaB_like"/>
    <property type="match status" value="1"/>
</dbReference>
<feature type="transmembrane region" description="Helical" evidence="7">
    <location>
        <begin position="281"/>
        <end position="307"/>
    </location>
</feature>
<feature type="transmembrane region" description="Helical" evidence="7">
    <location>
        <begin position="39"/>
        <end position="64"/>
    </location>
</feature>
<sequence length="483" mass="52319">MKSVRTSLAFSLADSYLSVALQLASTLILSRLLTPTETGIFAVAAVLTALASTFRDFGVAEYLIQEKDLTTEKIRAAFAANIMVSWLMAALMFFSSAAVADFYQQPGVADVMHIQAINFLLIPFGAVTMAYFRRQLNYRPIFVASLLANITSFVVAVAGALAGFSYLSLAWAGLAGVVVTVGVSVIARPKDFPSWPSFRGMSPVVRFGKHALGIYFFGQIGRSAPEAVIGRALDMASVAFFSRANGLMEIFNRSVLRAAIPICLPYFAQERRAGQRTATGYLKATTLLTGIGWPFFIYIGFIAYSAIRLLYGGQWMPAVPLAKILCLVAVLELPYWLAAEVMIAEGRVDQSNKLQFLVQGMRLASLALVFPFGLPGACWGLAVAALGGAVTSHRFLHQIIGLRFNEVVRACLPSAAVAIVAASPSLLVALFIEQTEANYLAVFMGCSLTTGLVWLLALKVCNHPFWAEVLLIVDKLRNTPRRA</sequence>
<feature type="transmembrane region" description="Helical" evidence="7">
    <location>
        <begin position="12"/>
        <end position="33"/>
    </location>
</feature>
<feature type="transmembrane region" description="Helical" evidence="7">
    <location>
        <begin position="319"/>
        <end position="343"/>
    </location>
</feature>